<evidence type="ECO:0000313" key="2">
    <source>
        <dbReference type="Proteomes" id="UP000276133"/>
    </source>
</evidence>
<gene>
    <name evidence="1" type="ORF">BpHYR1_040731</name>
</gene>
<comment type="caution">
    <text evidence="1">The sequence shown here is derived from an EMBL/GenBank/DDBJ whole genome shotgun (WGS) entry which is preliminary data.</text>
</comment>
<accession>A0A3M7Q2Z7</accession>
<evidence type="ECO:0000313" key="1">
    <source>
        <dbReference type="EMBL" id="RNA05318.1"/>
    </source>
</evidence>
<organism evidence="1 2">
    <name type="scientific">Brachionus plicatilis</name>
    <name type="common">Marine rotifer</name>
    <name type="synonym">Brachionus muelleri</name>
    <dbReference type="NCBI Taxonomy" id="10195"/>
    <lineage>
        <taxon>Eukaryota</taxon>
        <taxon>Metazoa</taxon>
        <taxon>Spiralia</taxon>
        <taxon>Gnathifera</taxon>
        <taxon>Rotifera</taxon>
        <taxon>Eurotatoria</taxon>
        <taxon>Monogononta</taxon>
        <taxon>Pseudotrocha</taxon>
        <taxon>Ploima</taxon>
        <taxon>Brachionidae</taxon>
        <taxon>Brachionus</taxon>
    </lineage>
</organism>
<reference evidence="1 2" key="1">
    <citation type="journal article" date="2018" name="Sci. Rep.">
        <title>Genomic signatures of local adaptation to the degree of environmental predictability in rotifers.</title>
        <authorList>
            <person name="Franch-Gras L."/>
            <person name="Hahn C."/>
            <person name="Garcia-Roger E.M."/>
            <person name="Carmona M.J."/>
            <person name="Serra M."/>
            <person name="Gomez A."/>
        </authorList>
    </citation>
    <scope>NUCLEOTIDE SEQUENCE [LARGE SCALE GENOMIC DNA]</scope>
    <source>
        <strain evidence="1">HYR1</strain>
    </source>
</reference>
<dbReference type="InterPro" id="IPR036691">
    <property type="entry name" value="Endo/exonu/phosph_ase_sf"/>
</dbReference>
<dbReference type="AlphaFoldDB" id="A0A3M7Q2Z7"/>
<dbReference type="SUPFAM" id="SSF56219">
    <property type="entry name" value="DNase I-like"/>
    <property type="match status" value="1"/>
</dbReference>
<name>A0A3M7Q2Z7_BRAPC</name>
<dbReference type="EMBL" id="REGN01007776">
    <property type="protein sequence ID" value="RNA05318.1"/>
    <property type="molecule type" value="Genomic_DNA"/>
</dbReference>
<proteinExistence type="predicted"/>
<dbReference type="Gene3D" id="3.60.10.10">
    <property type="entry name" value="Endonuclease/exonuclease/phosphatase"/>
    <property type="match status" value="1"/>
</dbReference>
<dbReference type="Proteomes" id="UP000276133">
    <property type="component" value="Unassembled WGS sequence"/>
</dbReference>
<evidence type="ECO:0008006" key="3">
    <source>
        <dbReference type="Google" id="ProtNLM"/>
    </source>
</evidence>
<sequence>MKNDFGLKSTYYWFVIKKDRTDSVGGGVALLIKKTIPFEEISLNNFNTESIGIRITIGSTNMQPHSEMNIDLIKSLERNFDNLIILVDLNLHHPRLHSSRMNQAGSDFFNYLDSEDSN</sequence>
<protein>
    <recommendedName>
        <fullName evidence="3">RNA-directed DNA polymerase from mobile element jockey-like</fullName>
    </recommendedName>
</protein>
<keyword evidence="2" id="KW-1185">Reference proteome</keyword>